<comment type="similarity">
    <text evidence="3 12">Belongs to the glycosyltransferase 10 family.</text>
</comment>
<dbReference type="InterPro" id="IPR031481">
    <property type="entry name" value="Glyco_tran_10_N"/>
</dbReference>
<dbReference type="InterPro" id="IPR001503">
    <property type="entry name" value="Glyco_trans_10"/>
</dbReference>
<evidence type="ECO:0000259" key="14">
    <source>
        <dbReference type="Pfam" id="PF17039"/>
    </source>
</evidence>
<dbReference type="Proteomes" id="UP000242188">
    <property type="component" value="Unassembled WGS sequence"/>
</dbReference>
<feature type="domain" description="Fucosyltransferase N-terminal" evidence="14">
    <location>
        <begin position="68"/>
        <end position="158"/>
    </location>
</feature>
<organism evidence="15 16">
    <name type="scientific">Mizuhopecten yessoensis</name>
    <name type="common">Japanese scallop</name>
    <name type="synonym">Patinopecten yessoensis</name>
    <dbReference type="NCBI Taxonomy" id="6573"/>
    <lineage>
        <taxon>Eukaryota</taxon>
        <taxon>Metazoa</taxon>
        <taxon>Spiralia</taxon>
        <taxon>Lophotrochozoa</taxon>
        <taxon>Mollusca</taxon>
        <taxon>Bivalvia</taxon>
        <taxon>Autobranchia</taxon>
        <taxon>Pteriomorphia</taxon>
        <taxon>Pectinida</taxon>
        <taxon>Pectinoidea</taxon>
        <taxon>Pectinidae</taxon>
        <taxon>Mizuhopecten</taxon>
    </lineage>
</organism>
<dbReference type="PANTHER" id="PTHR48438:SF1">
    <property type="entry name" value="ALPHA-(1,3)-FUCOSYLTRANSFERASE C-RELATED"/>
    <property type="match status" value="1"/>
</dbReference>
<keyword evidence="5 12" id="KW-0808">Transferase</keyword>
<gene>
    <name evidence="15" type="ORF">KP79_PYT23456</name>
</gene>
<evidence type="ECO:0000256" key="8">
    <source>
        <dbReference type="ARBA" id="ARBA00022989"/>
    </source>
</evidence>
<comment type="pathway">
    <text evidence="2">Protein modification; protein glycosylation.</text>
</comment>
<dbReference type="Gene3D" id="3.40.50.11660">
    <property type="entry name" value="Glycosyl transferase family 10, C-terminal domain"/>
    <property type="match status" value="1"/>
</dbReference>
<dbReference type="GO" id="GO:0000139">
    <property type="term" value="C:Golgi membrane"/>
    <property type="evidence" value="ECO:0007669"/>
    <property type="project" value="UniProtKB-SubCell"/>
</dbReference>
<evidence type="ECO:0000256" key="7">
    <source>
        <dbReference type="ARBA" id="ARBA00022968"/>
    </source>
</evidence>
<dbReference type="GO" id="GO:0032580">
    <property type="term" value="C:Golgi cisterna membrane"/>
    <property type="evidence" value="ECO:0007669"/>
    <property type="project" value="UniProtKB-SubCell"/>
</dbReference>
<dbReference type="EC" id="2.4.1.-" evidence="12"/>
<evidence type="ECO:0000256" key="9">
    <source>
        <dbReference type="ARBA" id="ARBA00023034"/>
    </source>
</evidence>
<reference evidence="15 16" key="1">
    <citation type="journal article" date="2017" name="Nat. Ecol. Evol.">
        <title>Scallop genome provides insights into evolution of bilaterian karyotype and development.</title>
        <authorList>
            <person name="Wang S."/>
            <person name="Zhang J."/>
            <person name="Jiao W."/>
            <person name="Li J."/>
            <person name="Xun X."/>
            <person name="Sun Y."/>
            <person name="Guo X."/>
            <person name="Huan P."/>
            <person name="Dong B."/>
            <person name="Zhang L."/>
            <person name="Hu X."/>
            <person name="Sun X."/>
            <person name="Wang J."/>
            <person name="Zhao C."/>
            <person name="Wang Y."/>
            <person name="Wang D."/>
            <person name="Huang X."/>
            <person name="Wang R."/>
            <person name="Lv J."/>
            <person name="Li Y."/>
            <person name="Zhang Z."/>
            <person name="Liu B."/>
            <person name="Lu W."/>
            <person name="Hui Y."/>
            <person name="Liang J."/>
            <person name="Zhou Z."/>
            <person name="Hou R."/>
            <person name="Li X."/>
            <person name="Liu Y."/>
            <person name="Li H."/>
            <person name="Ning X."/>
            <person name="Lin Y."/>
            <person name="Zhao L."/>
            <person name="Xing Q."/>
            <person name="Dou J."/>
            <person name="Li Y."/>
            <person name="Mao J."/>
            <person name="Guo H."/>
            <person name="Dou H."/>
            <person name="Li T."/>
            <person name="Mu C."/>
            <person name="Jiang W."/>
            <person name="Fu Q."/>
            <person name="Fu X."/>
            <person name="Miao Y."/>
            <person name="Liu J."/>
            <person name="Yu Q."/>
            <person name="Li R."/>
            <person name="Liao H."/>
            <person name="Li X."/>
            <person name="Kong Y."/>
            <person name="Jiang Z."/>
            <person name="Chourrout D."/>
            <person name="Li R."/>
            <person name="Bao Z."/>
        </authorList>
    </citation>
    <scope>NUCLEOTIDE SEQUENCE [LARGE SCALE GENOMIC DNA]</scope>
    <source>
        <strain evidence="15 16">PY_sf001</strain>
    </source>
</reference>
<comment type="subcellular location">
    <subcellularLocation>
        <location evidence="1">Golgi apparatus membrane</location>
        <topology evidence="1">Single-pass type II membrane protein</topology>
    </subcellularLocation>
    <subcellularLocation>
        <location evidence="12">Golgi apparatus</location>
        <location evidence="12">Golgi stack membrane</location>
        <topology evidence="12">Single-pass type II membrane protein</topology>
    </subcellularLocation>
</comment>
<dbReference type="Pfam" id="PF17039">
    <property type="entry name" value="Glyco_tran_10_N"/>
    <property type="match status" value="1"/>
</dbReference>
<dbReference type="EMBL" id="NEDP02003953">
    <property type="protein sequence ID" value="OWF47313.1"/>
    <property type="molecule type" value="Genomic_DNA"/>
</dbReference>
<evidence type="ECO:0000256" key="12">
    <source>
        <dbReference type="RuleBase" id="RU003832"/>
    </source>
</evidence>
<evidence type="ECO:0000256" key="2">
    <source>
        <dbReference type="ARBA" id="ARBA00004922"/>
    </source>
</evidence>
<evidence type="ECO:0000313" key="16">
    <source>
        <dbReference type="Proteomes" id="UP000242188"/>
    </source>
</evidence>
<keyword evidence="16" id="KW-1185">Reference proteome</keyword>
<keyword evidence="9 12" id="KW-0333">Golgi apparatus</keyword>
<evidence type="ECO:0000313" key="15">
    <source>
        <dbReference type="EMBL" id="OWF47313.1"/>
    </source>
</evidence>
<feature type="domain" description="Fucosyltransferase C-terminal" evidence="13">
    <location>
        <begin position="178"/>
        <end position="354"/>
    </location>
</feature>
<evidence type="ECO:0000259" key="13">
    <source>
        <dbReference type="Pfam" id="PF00852"/>
    </source>
</evidence>
<dbReference type="PANTHER" id="PTHR48438">
    <property type="entry name" value="ALPHA-(1,3)-FUCOSYLTRANSFERASE C-RELATED"/>
    <property type="match status" value="1"/>
</dbReference>
<accession>A0A210QEY2</accession>
<protein>
    <recommendedName>
        <fullName evidence="12">Fucosyltransferase</fullName>
        <ecNumber evidence="12">2.4.1.-</ecNumber>
    </recommendedName>
</protein>
<keyword evidence="10 12" id="KW-0472">Membrane</keyword>
<keyword evidence="7" id="KW-0735">Signal-anchor</keyword>
<evidence type="ECO:0000256" key="3">
    <source>
        <dbReference type="ARBA" id="ARBA00008919"/>
    </source>
</evidence>
<evidence type="ECO:0000256" key="1">
    <source>
        <dbReference type="ARBA" id="ARBA00004323"/>
    </source>
</evidence>
<dbReference type="InterPro" id="IPR055270">
    <property type="entry name" value="Glyco_tran_10_C"/>
</dbReference>
<comment type="caution">
    <text evidence="15">The sequence shown here is derived from an EMBL/GenBank/DDBJ whole genome shotgun (WGS) entry which is preliminary data.</text>
</comment>
<dbReference type="FunFam" id="3.40.50.11660:FF:000002">
    <property type="entry name" value="Alpha-(1,3)-fucosyltransferase"/>
    <property type="match status" value="1"/>
</dbReference>
<dbReference type="OrthoDB" id="427096at2759"/>
<dbReference type="UniPathway" id="UPA00378"/>
<keyword evidence="8 12" id="KW-1133">Transmembrane helix</keyword>
<evidence type="ECO:0000256" key="11">
    <source>
        <dbReference type="ARBA" id="ARBA00023180"/>
    </source>
</evidence>
<dbReference type="GO" id="GO:0008417">
    <property type="term" value="F:fucosyltransferase activity"/>
    <property type="evidence" value="ECO:0007669"/>
    <property type="project" value="InterPro"/>
</dbReference>
<dbReference type="InterPro" id="IPR038577">
    <property type="entry name" value="GT10-like_C_sf"/>
</dbReference>
<keyword evidence="11" id="KW-0325">Glycoprotein</keyword>
<evidence type="ECO:0000256" key="10">
    <source>
        <dbReference type="ARBA" id="ARBA00023136"/>
    </source>
</evidence>
<feature type="transmembrane region" description="Helical" evidence="12">
    <location>
        <begin position="12"/>
        <end position="32"/>
    </location>
</feature>
<name>A0A210QEY2_MIZYE</name>
<sequence length="372" mass="43940">MASNSSSSRFPLMTMLFSLFLILGIALYVVLYQGTTVINLKPHMRAIGSMFIAPPPPKPKPVKRVTYYNRPPWISQHVFDTCDDRCEMISSSNYKNSDAVVFHAPDIHMGTPLRKYRGQTWVFHAMEPPFLIPSFKNWKRLFNWTLSYRRDADLFNPYSTFTRRKDVGNKDTQHIIRWENKTRNLGWIVSHCGIESQRLKYVEKLKQTIDVDAFGRCGKLHCPRGQWQECLERYKFYASFENALCIDYITEKSFRVFERNVDSIPVTRGAPDYSMFLPPGSFVNTRNFSSSRNLGTFLKRLSDDKPTFMTYFKWRHYYKAEDQIDSKMGFCELCRRLHNPTQKYRRLYEDIDEWLRQGSLPRRSCRPVIDII</sequence>
<proteinExistence type="inferred from homology"/>
<keyword evidence="4 12" id="KW-0328">Glycosyltransferase</keyword>
<dbReference type="SUPFAM" id="SSF53756">
    <property type="entry name" value="UDP-Glycosyltransferase/glycogen phosphorylase"/>
    <property type="match status" value="1"/>
</dbReference>
<evidence type="ECO:0000256" key="4">
    <source>
        <dbReference type="ARBA" id="ARBA00022676"/>
    </source>
</evidence>
<dbReference type="Pfam" id="PF00852">
    <property type="entry name" value="Glyco_transf_10"/>
    <property type="match status" value="1"/>
</dbReference>
<evidence type="ECO:0000256" key="5">
    <source>
        <dbReference type="ARBA" id="ARBA00022679"/>
    </source>
</evidence>
<keyword evidence="6 12" id="KW-0812">Transmembrane</keyword>
<dbReference type="AlphaFoldDB" id="A0A210QEY2"/>
<evidence type="ECO:0000256" key="6">
    <source>
        <dbReference type="ARBA" id="ARBA00022692"/>
    </source>
</evidence>